<reference evidence="2 3" key="1">
    <citation type="submission" date="2016-04" db="EMBL/GenBank/DDBJ databases">
        <title>High quality genome of the nematocidal Bacillus thuringiensis MYBT18246.</title>
        <authorList>
            <person name="Hollensteiner J."/>
            <person name="Poehlein A."/>
            <person name="Sproeer C."/>
            <person name="Bunk B."/>
            <person name="Rosenstiel P."/>
            <person name="Schulenburg H."/>
            <person name="Liesegang H."/>
        </authorList>
    </citation>
    <scope>NUCLEOTIDE SEQUENCE [LARGE SCALE GENOMIC DNA]</scope>
    <source>
        <strain evidence="2 3">MYBT18246</strain>
        <plasmid evidence="2 3">p120510</plasmid>
    </source>
</reference>
<accession>A0A9W3SIP9</accession>
<dbReference type="Proteomes" id="UP000092743">
    <property type="component" value="Plasmid p120510"/>
</dbReference>
<name>A0A9W3SIP9_BACTU</name>
<dbReference type="RefSeq" id="WP_065486536.1">
    <property type="nucleotide sequence ID" value="NZ_CP015353.1"/>
</dbReference>
<keyword evidence="1" id="KW-0732">Signal</keyword>
<protein>
    <recommendedName>
        <fullName evidence="4">Lipoprotein</fullName>
    </recommendedName>
</protein>
<dbReference type="AlphaFoldDB" id="A0A9W3SIP9"/>
<evidence type="ECO:0008006" key="4">
    <source>
        <dbReference type="Google" id="ProtNLM"/>
    </source>
</evidence>
<feature type="chain" id="PRO_5040828164" description="Lipoprotein" evidence="1">
    <location>
        <begin position="21"/>
        <end position="209"/>
    </location>
</feature>
<evidence type="ECO:0000256" key="1">
    <source>
        <dbReference type="SAM" id="SignalP"/>
    </source>
</evidence>
<organism evidence="2 3">
    <name type="scientific">Bacillus thuringiensis</name>
    <dbReference type="NCBI Taxonomy" id="1428"/>
    <lineage>
        <taxon>Bacteria</taxon>
        <taxon>Bacillati</taxon>
        <taxon>Bacillota</taxon>
        <taxon>Bacilli</taxon>
        <taxon>Bacillales</taxon>
        <taxon>Bacillaceae</taxon>
        <taxon>Bacillus</taxon>
        <taxon>Bacillus cereus group</taxon>
    </lineage>
</organism>
<keyword evidence="2" id="KW-0614">Plasmid</keyword>
<evidence type="ECO:0000313" key="3">
    <source>
        <dbReference type="Proteomes" id="UP000092743"/>
    </source>
</evidence>
<feature type="signal peptide" evidence="1">
    <location>
        <begin position="1"/>
        <end position="20"/>
    </location>
</feature>
<proteinExistence type="predicted"/>
<gene>
    <name evidence="2" type="ORF">BT246_66510</name>
</gene>
<geneLocation type="plasmid" evidence="2 3">
    <name>p120510</name>
</geneLocation>
<evidence type="ECO:0000313" key="2">
    <source>
        <dbReference type="EMBL" id="ANS51943.1"/>
    </source>
</evidence>
<dbReference type="EMBL" id="CP015353">
    <property type="protein sequence ID" value="ANS51943.1"/>
    <property type="molecule type" value="Genomic_DNA"/>
</dbReference>
<dbReference type="PROSITE" id="PS51257">
    <property type="entry name" value="PROKAR_LIPOPROTEIN"/>
    <property type="match status" value="1"/>
</dbReference>
<sequence>MKLKITKRALFILVSVSLLGACSGPKDNRVIEQAQTTIKSVKKNESVNLPVNIFKDSNYKIIMDTFIFTRSITNVEMKDFDESSELDFRDRYNSYVSNKNINLKNDFKLLIIRMKHEINEKAKSSPLEGFVLNKGSGLVIGDKELASGNQFLEYQQNFITTDYMVGRTIKESGNIVLAIPNEYAKNKSLQLKLVQKIDGKNQLVYIDLN</sequence>